<proteinExistence type="predicted"/>
<feature type="region of interest" description="Disordered" evidence="1">
    <location>
        <begin position="1"/>
        <end position="21"/>
    </location>
</feature>
<protein>
    <submittedName>
        <fullName evidence="2">Uncharacterized protein</fullName>
    </submittedName>
</protein>
<comment type="caution">
    <text evidence="2">The sequence shown here is derived from an EMBL/GenBank/DDBJ whole genome shotgun (WGS) entry which is preliminary data.</text>
</comment>
<organism evidence="2 3">
    <name type="scientific">Lactuca virosa</name>
    <dbReference type="NCBI Taxonomy" id="75947"/>
    <lineage>
        <taxon>Eukaryota</taxon>
        <taxon>Viridiplantae</taxon>
        <taxon>Streptophyta</taxon>
        <taxon>Embryophyta</taxon>
        <taxon>Tracheophyta</taxon>
        <taxon>Spermatophyta</taxon>
        <taxon>Magnoliopsida</taxon>
        <taxon>eudicotyledons</taxon>
        <taxon>Gunneridae</taxon>
        <taxon>Pentapetalae</taxon>
        <taxon>asterids</taxon>
        <taxon>campanulids</taxon>
        <taxon>Asterales</taxon>
        <taxon>Asteraceae</taxon>
        <taxon>Cichorioideae</taxon>
        <taxon>Cichorieae</taxon>
        <taxon>Lactucinae</taxon>
        <taxon>Lactuca</taxon>
    </lineage>
</organism>
<sequence>MEVPGTLLQGAQASGSSFETPELDISKGKIKLPEFEFVDVVQLQNKVFDLEQNSAEKDLVIGKQDIRINELEKENYDKDSKISELQENLGGLTALLFDLKQRLFQKFGDEFQPLSAEGEKITTSSSGPANPTSQSSGERAAIPAPDDNLDTLLSFGSLSAQERREKQFRVDQLKGKILLMKNSDQNVPGDHPEMFFRETGKFTDKYVDRFGIIMWAYGAEKKM</sequence>
<evidence type="ECO:0000313" key="2">
    <source>
        <dbReference type="EMBL" id="CAH1440411.1"/>
    </source>
</evidence>
<dbReference type="EMBL" id="CAKMRJ010005412">
    <property type="protein sequence ID" value="CAH1440411.1"/>
    <property type="molecule type" value="Genomic_DNA"/>
</dbReference>
<keyword evidence="3" id="KW-1185">Reference proteome</keyword>
<evidence type="ECO:0000313" key="3">
    <source>
        <dbReference type="Proteomes" id="UP001157418"/>
    </source>
</evidence>
<dbReference type="Proteomes" id="UP001157418">
    <property type="component" value="Unassembled WGS sequence"/>
</dbReference>
<feature type="region of interest" description="Disordered" evidence="1">
    <location>
        <begin position="118"/>
        <end position="143"/>
    </location>
</feature>
<gene>
    <name evidence="2" type="ORF">LVIROSA_LOCUS26549</name>
</gene>
<name>A0AAU9NR49_9ASTR</name>
<dbReference type="AlphaFoldDB" id="A0AAU9NR49"/>
<accession>A0AAU9NR49</accession>
<reference evidence="2 3" key="1">
    <citation type="submission" date="2022-01" db="EMBL/GenBank/DDBJ databases">
        <authorList>
            <person name="Xiong W."/>
            <person name="Schranz E."/>
        </authorList>
    </citation>
    <scope>NUCLEOTIDE SEQUENCE [LARGE SCALE GENOMIC DNA]</scope>
</reference>
<feature type="compositionally biased region" description="Polar residues" evidence="1">
    <location>
        <begin position="121"/>
        <end position="137"/>
    </location>
</feature>
<evidence type="ECO:0000256" key="1">
    <source>
        <dbReference type="SAM" id="MobiDB-lite"/>
    </source>
</evidence>
<feature type="compositionally biased region" description="Polar residues" evidence="1">
    <location>
        <begin position="9"/>
        <end position="19"/>
    </location>
</feature>